<protein>
    <submittedName>
        <fullName evidence="2">Transposable element tc3 transposase-like protein</fullName>
    </submittedName>
</protein>
<dbReference type="Proteomes" id="UP001146793">
    <property type="component" value="Unassembled WGS sequence"/>
</dbReference>
<dbReference type="InterPro" id="IPR036397">
    <property type="entry name" value="RNaseH_sf"/>
</dbReference>
<accession>A0AAV7Y3Y9</accession>
<feature type="region of interest" description="Disordered" evidence="1">
    <location>
        <begin position="335"/>
        <end position="486"/>
    </location>
</feature>
<dbReference type="Gene3D" id="3.30.420.10">
    <property type="entry name" value="Ribonuclease H-like superfamily/Ribonuclease H"/>
    <property type="match status" value="1"/>
</dbReference>
<dbReference type="AlphaFoldDB" id="A0AAV7Y3Y9"/>
<sequence>MTEFTQGNCKKIRNWTFKSLLLYKDLERRASNFKKKRGVKKREFENDLNNFVLEENVENRTMSCQILSNKCKTKFPNSKCSPTTIYRIRKSLNFDYKPPRIRQSLKEIQIAKRLPFALDHKSNKTDWTRGVWLYKLDFQQDGASPHTSRKTMDFLNRRCQVMNPWPPNSPDLNHIENLWSIMDRRLKHKEENLHQHIVLEGGLPQLPKDRCEDYLSEHLGEVWSSVIHYQHFKVMNYVMEEKKKKKLFFKGRRTFEHEVAKTGPMFTKLEFSTTWKATEAYNALYNYPIVNDNRIIEVIYSNSSSLLSILPYLTPYNPSGYKAFRGYKLESPESNYSANKDKSIHRGPIGYTPQNSGIGIHYKYPENYHTEGERPSQQSYKKREMSKRNPQRNNRSRTYREENSKENRFQLGKKTQMNPLCGGSSNPRGGTSATPKPDLGDSTLTDELNSEVQRVDSELSVIKGKNHWIKRKKKKKKKRRMKRKKQ</sequence>
<feature type="compositionally biased region" description="Basic residues" evidence="1">
    <location>
        <begin position="464"/>
        <end position="486"/>
    </location>
</feature>
<feature type="compositionally biased region" description="Basic and acidic residues" evidence="1">
    <location>
        <begin position="398"/>
        <end position="408"/>
    </location>
</feature>
<name>A0AAV7Y3Y9_9EUKA</name>
<dbReference type="EMBL" id="JANTQA010000076">
    <property type="protein sequence ID" value="KAJ3423545.1"/>
    <property type="molecule type" value="Genomic_DNA"/>
</dbReference>
<dbReference type="GO" id="GO:0003676">
    <property type="term" value="F:nucleic acid binding"/>
    <property type="evidence" value="ECO:0007669"/>
    <property type="project" value="InterPro"/>
</dbReference>
<gene>
    <name evidence="2" type="ORF">M0812_30078</name>
</gene>
<feature type="compositionally biased region" description="Basic and acidic residues" evidence="1">
    <location>
        <begin position="363"/>
        <end position="374"/>
    </location>
</feature>
<organism evidence="2 3">
    <name type="scientific">Anaeramoeba flamelloides</name>
    <dbReference type="NCBI Taxonomy" id="1746091"/>
    <lineage>
        <taxon>Eukaryota</taxon>
        <taxon>Metamonada</taxon>
        <taxon>Anaeramoebidae</taxon>
        <taxon>Anaeramoeba</taxon>
    </lineage>
</organism>
<feature type="compositionally biased region" description="Polar residues" evidence="1">
    <location>
        <begin position="413"/>
        <end position="434"/>
    </location>
</feature>
<evidence type="ECO:0000256" key="1">
    <source>
        <dbReference type="SAM" id="MobiDB-lite"/>
    </source>
</evidence>
<feature type="compositionally biased region" description="Polar residues" evidence="1">
    <location>
        <begin position="442"/>
        <end position="452"/>
    </location>
</feature>
<reference evidence="2" key="1">
    <citation type="submission" date="2022-08" db="EMBL/GenBank/DDBJ databases">
        <title>Novel sulphate-reducing endosymbionts in the free-living metamonad Anaeramoeba.</title>
        <authorList>
            <person name="Jerlstrom-Hultqvist J."/>
            <person name="Cepicka I."/>
            <person name="Gallot-Lavallee L."/>
            <person name="Salas-Leiva D."/>
            <person name="Curtis B.A."/>
            <person name="Zahonova K."/>
            <person name="Pipaliya S."/>
            <person name="Dacks J."/>
            <person name="Roger A.J."/>
        </authorList>
    </citation>
    <scope>NUCLEOTIDE SEQUENCE</scope>
    <source>
        <strain evidence="2">Busselton2</strain>
    </source>
</reference>
<evidence type="ECO:0000313" key="2">
    <source>
        <dbReference type="EMBL" id="KAJ3423545.1"/>
    </source>
</evidence>
<proteinExistence type="predicted"/>
<comment type="caution">
    <text evidence="2">The sequence shown here is derived from an EMBL/GenBank/DDBJ whole genome shotgun (WGS) entry which is preliminary data.</text>
</comment>
<evidence type="ECO:0000313" key="3">
    <source>
        <dbReference type="Proteomes" id="UP001146793"/>
    </source>
</evidence>